<dbReference type="Gene3D" id="3.10.50.10">
    <property type="match status" value="1"/>
</dbReference>
<keyword evidence="8" id="KW-0624">Polysaccharide degradation</keyword>
<evidence type="ECO:0000256" key="9">
    <source>
        <dbReference type="RuleBase" id="RU000489"/>
    </source>
</evidence>
<evidence type="ECO:0000313" key="12">
    <source>
        <dbReference type="Proteomes" id="UP000215305"/>
    </source>
</evidence>
<keyword evidence="5" id="KW-0146">Chitin degradation</keyword>
<dbReference type="OrthoDB" id="73875at2759"/>
<dbReference type="STRING" id="41047.A0A397GZQ7"/>
<protein>
    <recommendedName>
        <fullName evidence="3">chitinase</fullName>
        <ecNumber evidence="3">3.2.1.14</ecNumber>
    </recommendedName>
</protein>
<evidence type="ECO:0000256" key="5">
    <source>
        <dbReference type="ARBA" id="ARBA00023024"/>
    </source>
</evidence>
<dbReference type="PANTHER" id="PTHR11177:SF397">
    <property type="entry name" value="CHITINASE"/>
    <property type="match status" value="1"/>
</dbReference>
<evidence type="ECO:0000256" key="4">
    <source>
        <dbReference type="ARBA" id="ARBA00022801"/>
    </source>
</evidence>
<dbReference type="PANTHER" id="PTHR11177">
    <property type="entry name" value="CHITINASE"/>
    <property type="match status" value="1"/>
</dbReference>
<accession>A0A397GZQ7</accession>
<dbReference type="GO" id="GO:0006032">
    <property type="term" value="P:chitin catabolic process"/>
    <property type="evidence" value="ECO:0007669"/>
    <property type="project" value="UniProtKB-KW"/>
</dbReference>
<dbReference type="InterPro" id="IPR001579">
    <property type="entry name" value="Glyco_hydro_18_chit_AS"/>
</dbReference>
<gene>
    <name evidence="11" type="ORF">CDV56_107798</name>
</gene>
<evidence type="ECO:0000256" key="7">
    <source>
        <dbReference type="ARBA" id="ARBA00023295"/>
    </source>
</evidence>
<dbReference type="PROSITE" id="PS01095">
    <property type="entry name" value="GH18_1"/>
    <property type="match status" value="1"/>
</dbReference>
<feature type="domain" description="GH18" evidence="10">
    <location>
        <begin position="71"/>
        <end position="433"/>
    </location>
</feature>
<dbReference type="SMART" id="SM00636">
    <property type="entry name" value="Glyco_18"/>
    <property type="match status" value="1"/>
</dbReference>
<evidence type="ECO:0000256" key="8">
    <source>
        <dbReference type="ARBA" id="ARBA00023326"/>
    </source>
</evidence>
<organism evidence="11 12">
    <name type="scientific">Aspergillus thermomutatus</name>
    <name type="common">Neosartorya pseudofischeri</name>
    <dbReference type="NCBI Taxonomy" id="41047"/>
    <lineage>
        <taxon>Eukaryota</taxon>
        <taxon>Fungi</taxon>
        <taxon>Dikarya</taxon>
        <taxon>Ascomycota</taxon>
        <taxon>Pezizomycotina</taxon>
        <taxon>Eurotiomycetes</taxon>
        <taxon>Eurotiomycetidae</taxon>
        <taxon>Eurotiales</taxon>
        <taxon>Aspergillaceae</taxon>
        <taxon>Aspergillus</taxon>
        <taxon>Aspergillus subgen. Fumigati</taxon>
    </lineage>
</organism>
<dbReference type="Proteomes" id="UP000215305">
    <property type="component" value="Unassembled WGS sequence"/>
</dbReference>
<keyword evidence="7 9" id="KW-0326">Glycosidase</keyword>
<dbReference type="GO" id="GO:0008061">
    <property type="term" value="F:chitin binding"/>
    <property type="evidence" value="ECO:0007669"/>
    <property type="project" value="InterPro"/>
</dbReference>
<dbReference type="Gene3D" id="3.20.20.80">
    <property type="entry name" value="Glycosidases"/>
    <property type="match status" value="1"/>
</dbReference>
<dbReference type="PROSITE" id="PS51910">
    <property type="entry name" value="GH18_2"/>
    <property type="match status" value="1"/>
</dbReference>
<dbReference type="InterPro" id="IPR017853">
    <property type="entry name" value="GH"/>
</dbReference>
<keyword evidence="6" id="KW-0119">Carbohydrate metabolism</keyword>
<dbReference type="EMBL" id="NKHU02000092">
    <property type="protein sequence ID" value="RHZ56167.1"/>
    <property type="molecule type" value="Genomic_DNA"/>
</dbReference>
<sequence>MREAFRTFPLLRTCQKLTYSLAVLMTIHADRTRSAKTRHAAVQTTFVDTASSIAATDPNRPSPGKGGDVRNRVIGYYESWRADGSTCGTMRPEEIPVEYLHQVNLAFVYIDPKTYQIIDMDVSLADDLYSRVANIKTRNPNAKVWLSIGGWTFNDPGVFQPVLSSIAASREHTYTFAGNLMEFMDKYGFDGVDLDWEYPGATERGGRDEDVKNFPEMLRILKDELQGSNRYSKKWGISITLPTSYWYLRWFDIKALESVVDEFNLMAYDLHGVWDELNPIGPIVYAHTNLTEIDLALDLFWRNNISPSKIILGLAFYGRTYELVTPLCATPGCEWRGPGSQGQCTGKAGILSYREIQDMIKEKSLSPKYDEEAGVFYIQYGEGGANWASFDDAISFQAKIDMANRYGLGGVLIWAIDQDDDSRRALQGVTGKDVPPAPSVVDGFGAFSLDQCYMTDCNRECQAGDVKMTTLNSDKSGRGCNRKKGEVRSFCCPAMNAPDASTCHWSSDSADCRGQCGVGEVTMLEDDYGNRCCPATNGQQAIAACEYSPRNKPCPNDKPQELTSIAEYLKIVAGMEKASGAPATNALRSTSWSAKGVFRLLARQRGSLLLRSSSNWRFTFSSSSAGESFPHADSFPSSYNPTFAMLFDNHPDETASSPGEDPNKEAFTWIVMVGEEEDVQSFEKRDGSHLELFDCPNTAEDDFSVQQARAICVGGSLTDNNCEDIMKGGVEGTIVRMPAHCGPDTYVRAVRFERSSNLTLPGTLQKRYAPASYSIYDFHYDYNFQNLRRDGKEIYFRADLSRVASAGPLCSIWHGIQYQGIFTTKPYFQLDVRLEADAYVSAQATVEMSLSLDKFRYYLPATLGSSGFQNMGDHHLRVLASPISGRGDIEARVGGGLLYHFRPTVGFDIKLQYEGKQYVDTSIKLTTDGQIRFDTALSTSCSAGLQVDIAGGMTMDLSVENALPGWKDESYALFSFSPREIFSGCVPFEVLARRELEGNLSNFVTRSDITVPKDTASTCAFSTEGVYCADRDGIDDPDPNCDLSELRLDARSTYDEADYGDDYLADGFEDDGMTRRGVTKRSAKDLSYCDQRGGGEYVGFFDTNKGTIHFRKFPSSTELVRDYNPNAVTYDAEDFLDCNNYELVDIPTPARPVSRADNNGRQYHSEHILEAQTVQRFFNAVGKAWSNGKKTTKNPNPPPNPNARMFTTPLKGKTDLIPWCTYMNLWWNKPSGLKPNDELGNAFPGYRYLTEEFVLYEGTLNSAIKQNWFAGIQSMGQDKIDEDIDNRKWGKVAKTFKLHILGWKYYYFEDNVKTLLKQARRVEKALRKLDDDNGINALVKDNRGNYDKPYIPQGLADLWRTWVEQEHDRVQHEVKAWLEKWVKLAYDRNRPADQSQHLSEAWAEVQNLRDWDINWDFDAMDTDA</sequence>
<dbReference type="GO" id="GO:0000272">
    <property type="term" value="P:polysaccharide catabolic process"/>
    <property type="evidence" value="ECO:0007669"/>
    <property type="project" value="UniProtKB-KW"/>
</dbReference>
<reference evidence="11" key="1">
    <citation type="submission" date="2018-08" db="EMBL/GenBank/DDBJ databases">
        <title>Draft genome sequence of azole-resistant Aspergillus thermomutatus (Neosartorya pseudofischeri) strain HMR AF 39, isolated from a human nasal aspirate.</title>
        <authorList>
            <person name="Parent-Michaud M."/>
            <person name="Dufresne P.J."/>
            <person name="Fournier E."/>
            <person name="Martineau C."/>
            <person name="Moreira S."/>
            <person name="Perkins V."/>
            <person name="De Repentigny L."/>
            <person name="Dufresne S.F."/>
        </authorList>
    </citation>
    <scope>NUCLEOTIDE SEQUENCE [LARGE SCALE GENOMIC DNA]</scope>
    <source>
        <strain evidence="11">HMR AF 39</strain>
    </source>
</reference>
<dbReference type="EC" id="3.2.1.14" evidence="3"/>
<evidence type="ECO:0000256" key="6">
    <source>
        <dbReference type="ARBA" id="ARBA00023277"/>
    </source>
</evidence>
<dbReference type="InterPro" id="IPR011583">
    <property type="entry name" value="Chitinase_II/V-like_cat"/>
</dbReference>
<comment type="catalytic activity">
    <reaction evidence="1">
        <text>Random endo-hydrolysis of N-acetyl-beta-D-glucosaminide (1-&gt;4)-beta-linkages in chitin and chitodextrins.</text>
        <dbReference type="EC" id="3.2.1.14"/>
    </reaction>
</comment>
<comment type="similarity">
    <text evidence="2">Belongs to the glycosyl hydrolase 18 family. Chitinase class V subfamily.</text>
</comment>
<evidence type="ECO:0000256" key="1">
    <source>
        <dbReference type="ARBA" id="ARBA00000822"/>
    </source>
</evidence>
<proteinExistence type="inferred from homology"/>
<evidence type="ECO:0000259" key="10">
    <source>
        <dbReference type="PROSITE" id="PS51910"/>
    </source>
</evidence>
<dbReference type="SUPFAM" id="SSF54556">
    <property type="entry name" value="Chitinase insertion domain"/>
    <property type="match status" value="1"/>
</dbReference>
<dbReference type="SUPFAM" id="SSF51445">
    <property type="entry name" value="(Trans)glycosidases"/>
    <property type="match status" value="1"/>
</dbReference>
<dbReference type="GeneID" id="38129772"/>
<dbReference type="InterPro" id="IPR050314">
    <property type="entry name" value="Glycosyl_Hydrlase_18"/>
</dbReference>
<dbReference type="Pfam" id="PF00704">
    <property type="entry name" value="Glyco_hydro_18"/>
    <property type="match status" value="1"/>
</dbReference>
<dbReference type="InterPro" id="IPR001223">
    <property type="entry name" value="Glyco_hydro18_cat"/>
</dbReference>
<name>A0A397GZQ7_ASPTH</name>
<evidence type="ECO:0000256" key="2">
    <source>
        <dbReference type="ARBA" id="ARBA00008682"/>
    </source>
</evidence>
<keyword evidence="4 9" id="KW-0378">Hydrolase</keyword>
<dbReference type="VEuPathDB" id="FungiDB:CDV56_107798"/>
<comment type="caution">
    <text evidence="11">The sequence shown here is derived from an EMBL/GenBank/DDBJ whole genome shotgun (WGS) entry which is preliminary data.</text>
</comment>
<evidence type="ECO:0000256" key="3">
    <source>
        <dbReference type="ARBA" id="ARBA00012729"/>
    </source>
</evidence>
<evidence type="ECO:0000313" key="11">
    <source>
        <dbReference type="EMBL" id="RHZ56167.1"/>
    </source>
</evidence>
<dbReference type="RefSeq" id="XP_026614599.1">
    <property type="nucleotide sequence ID" value="XM_026761417.1"/>
</dbReference>
<keyword evidence="12" id="KW-1185">Reference proteome</keyword>
<dbReference type="GO" id="GO:0008843">
    <property type="term" value="F:endochitinase activity"/>
    <property type="evidence" value="ECO:0007669"/>
    <property type="project" value="UniProtKB-EC"/>
</dbReference>
<dbReference type="InterPro" id="IPR029070">
    <property type="entry name" value="Chitinase_insertion_sf"/>
</dbReference>